<sequence length="103" mass="11331">MAESNPDEKAALGADPRRGSQNGLAERYCPAPSRSSQCARLLRYLQHKGRADTRDIRSALAIMSPAARVYDLRHRHGHDITSVRDRITGIATYVLMVGGRSNA</sequence>
<evidence type="ECO:0000256" key="1">
    <source>
        <dbReference type="SAM" id="MobiDB-lite"/>
    </source>
</evidence>
<accession>A0A9X0WFG3</accession>
<protein>
    <recommendedName>
        <fullName evidence="2">Winged helix-turn-helix domain-containing protein</fullName>
    </recommendedName>
</protein>
<evidence type="ECO:0000313" key="3">
    <source>
        <dbReference type="EMBL" id="MBK1643588.1"/>
    </source>
</evidence>
<dbReference type="AlphaFoldDB" id="A0A9X0WFG3"/>
<comment type="caution">
    <text evidence="3">The sequence shown here is derived from an EMBL/GenBank/DDBJ whole genome shotgun (WGS) entry which is preliminary data.</text>
</comment>
<reference evidence="3 4" key="1">
    <citation type="journal article" date="2020" name="Microorganisms">
        <title>Osmotic Adaptation and Compatible Solute Biosynthesis of Phototrophic Bacteria as Revealed from Genome Analyses.</title>
        <authorList>
            <person name="Imhoff J.F."/>
            <person name="Rahn T."/>
            <person name="Kunzel S."/>
            <person name="Keller A."/>
            <person name="Neulinger S.C."/>
        </authorList>
    </citation>
    <scope>NUCLEOTIDE SEQUENCE [LARGE SCALE GENOMIC DNA]</scope>
    <source>
        <strain evidence="3 4">DSM 21303</strain>
    </source>
</reference>
<gene>
    <name evidence="3" type="ORF">CKO25_02725</name>
</gene>
<feature type="domain" description="Winged helix-turn-helix" evidence="2">
    <location>
        <begin position="36"/>
        <end position="96"/>
    </location>
</feature>
<dbReference type="Pfam" id="PF14090">
    <property type="entry name" value="HTH_39"/>
    <property type="match status" value="1"/>
</dbReference>
<name>A0A9X0WFG3_9GAMM</name>
<evidence type="ECO:0000259" key="2">
    <source>
        <dbReference type="Pfam" id="PF14090"/>
    </source>
</evidence>
<feature type="compositionally biased region" description="Basic and acidic residues" evidence="1">
    <location>
        <begin position="1"/>
        <end position="18"/>
    </location>
</feature>
<keyword evidence="4" id="KW-1185">Reference proteome</keyword>
<dbReference type="EMBL" id="NRSD01000002">
    <property type="protein sequence ID" value="MBK1643588.1"/>
    <property type="molecule type" value="Genomic_DNA"/>
</dbReference>
<feature type="region of interest" description="Disordered" evidence="1">
    <location>
        <begin position="1"/>
        <end position="30"/>
    </location>
</feature>
<dbReference type="RefSeq" id="WP_200386400.1">
    <property type="nucleotide sequence ID" value="NZ_NRSD01000002.1"/>
</dbReference>
<proteinExistence type="predicted"/>
<organism evidence="3 4">
    <name type="scientific">Thiocapsa imhoffii</name>
    <dbReference type="NCBI Taxonomy" id="382777"/>
    <lineage>
        <taxon>Bacteria</taxon>
        <taxon>Pseudomonadati</taxon>
        <taxon>Pseudomonadota</taxon>
        <taxon>Gammaproteobacteria</taxon>
        <taxon>Chromatiales</taxon>
        <taxon>Chromatiaceae</taxon>
        <taxon>Thiocapsa</taxon>
    </lineage>
</organism>
<evidence type="ECO:0000313" key="4">
    <source>
        <dbReference type="Proteomes" id="UP001138802"/>
    </source>
</evidence>
<dbReference type="Proteomes" id="UP001138802">
    <property type="component" value="Unassembled WGS sequence"/>
</dbReference>
<dbReference type="InterPro" id="IPR055245">
    <property type="entry name" value="HTH_proteobacteria"/>
</dbReference>